<dbReference type="CDD" id="cd04280">
    <property type="entry name" value="ZnMc_astacin_like"/>
    <property type="match status" value="1"/>
</dbReference>
<evidence type="ECO:0000313" key="11">
    <source>
        <dbReference type="EMBL" id="EKC26094.1"/>
    </source>
</evidence>
<feature type="compositionally biased region" description="Polar residues" evidence="10">
    <location>
        <begin position="1290"/>
        <end position="1304"/>
    </location>
</feature>
<evidence type="ECO:0000256" key="4">
    <source>
        <dbReference type="ARBA" id="ARBA00022801"/>
    </source>
</evidence>
<dbReference type="InterPro" id="IPR006026">
    <property type="entry name" value="Peptidase_Metallo"/>
</dbReference>
<keyword evidence="9" id="KW-0732">Signal</keyword>
<organism evidence="11">
    <name type="scientific">Magallana gigas</name>
    <name type="common">Pacific oyster</name>
    <name type="synonym">Crassostrea gigas</name>
    <dbReference type="NCBI Taxonomy" id="29159"/>
    <lineage>
        <taxon>Eukaryota</taxon>
        <taxon>Metazoa</taxon>
        <taxon>Spiralia</taxon>
        <taxon>Lophotrochozoa</taxon>
        <taxon>Mollusca</taxon>
        <taxon>Bivalvia</taxon>
        <taxon>Autobranchia</taxon>
        <taxon>Pteriomorphia</taxon>
        <taxon>Ostreida</taxon>
        <taxon>Ostreoidea</taxon>
        <taxon>Ostreidae</taxon>
        <taxon>Magallana</taxon>
    </lineage>
</organism>
<feature type="compositionally biased region" description="Basic and acidic residues" evidence="10">
    <location>
        <begin position="1273"/>
        <end position="1286"/>
    </location>
</feature>
<feature type="active site" evidence="8">
    <location>
        <position position="203"/>
    </location>
</feature>
<feature type="compositionally biased region" description="Basic and acidic residues" evidence="10">
    <location>
        <begin position="526"/>
        <end position="544"/>
    </location>
</feature>
<evidence type="ECO:0000256" key="1">
    <source>
        <dbReference type="ARBA" id="ARBA00002657"/>
    </source>
</evidence>
<keyword evidence="5 8" id="KW-0862">Zinc</keyword>
<feature type="binding site" evidence="8">
    <location>
        <position position="212"/>
    </location>
    <ligand>
        <name>Zn(2+)</name>
        <dbReference type="ChEBI" id="CHEBI:29105"/>
        <note>catalytic</note>
    </ligand>
</feature>
<dbReference type="SUPFAM" id="SSF55486">
    <property type="entry name" value="Metalloproteases ('zincins'), catalytic domain"/>
    <property type="match status" value="1"/>
</dbReference>
<feature type="compositionally biased region" description="Basic and acidic residues" evidence="10">
    <location>
        <begin position="628"/>
        <end position="655"/>
    </location>
</feature>
<feature type="disulfide bond" evidence="7">
    <location>
        <begin position="761"/>
        <end position="795"/>
    </location>
</feature>
<dbReference type="SMART" id="SM00254">
    <property type="entry name" value="ShKT"/>
    <property type="match status" value="7"/>
</dbReference>
<evidence type="ECO:0000256" key="10">
    <source>
        <dbReference type="SAM" id="MobiDB-lite"/>
    </source>
</evidence>
<protein>
    <recommendedName>
        <fullName evidence="9">Metalloendopeptidase</fullName>
        <ecNumber evidence="9">3.4.24.-</ecNumber>
    </recommendedName>
</protein>
<feature type="compositionally biased region" description="Basic and acidic residues" evidence="10">
    <location>
        <begin position="1244"/>
        <end position="1256"/>
    </location>
</feature>
<dbReference type="Pfam" id="PF01400">
    <property type="entry name" value="Astacin"/>
    <property type="match status" value="1"/>
</dbReference>
<feature type="binding site" evidence="8">
    <location>
        <position position="202"/>
    </location>
    <ligand>
        <name>Zn(2+)</name>
        <dbReference type="ChEBI" id="CHEBI:29105"/>
        <note>catalytic</note>
    </ligand>
</feature>
<feature type="region of interest" description="Disordered" evidence="10">
    <location>
        <begin position="1237"/>
        <end position="1304"/>
    </location>
</feature>
<dbReference type="PROSITE" id="PS51670">
    <property type="entry name" value="SHKT"/>
    <property type="match status" value="7"/>
</dbReference>
<feature type="signal peptide" evidence="9">
    <location>
        <begin position="1"/>
        <end position="18"/>
    </location>
</feature>
<comment type="caution">
    <text evidence="7">Lacks conserved residue(s) required for the propagation of feature annotation.</text>
</comment>
<feature type="compositionally biased region" description="Basic and acidic residues" evidence="10">
    <location>
        <begin position="719"/>
        <end position="744"/>
    </location>
</feature>
<feature type="compositionally biased region" description="Polar residues" evidence="10">
    <location>
        <begin position="746"/>
        <end position="764"/>
    </location>
</feature>
<keyword evidence="3 8" id="KW-0479">Metal-binding</keyword>
<dbReference type="PANTHER" id="PTHR10127">
    <property type="entry name" value="DISCOIDIN, CUB, EGF, LAMININ , AND ZINC METALLOPROTEASE DOMAIN CONTAINING"/>
    <property type="match status" value="1"/>
</dbReference>
<gene>
    <name evidence="11" type="ORF">CGI_10012822</name>
</gene>
<feature type="chain" id="PRO_5036530321" description="Metalloendopeptidase" evidence="9">
    <location>
        <begin position="19"/>
        <end position="1304"/>
    </location>
</feature>
<dbReference type="InterPro" id="IPR034035">
    <property type="entry name" value="Astacin-like_dom"/>
</dbReference>
<dbReference type="SUPFAM" id="SSF56973">
    <property type="entry name" value="Aerolisin/ETX pore-forming domain"/>
    <property type="match status" value="1"/>
</dbReference>
<evidence type="ECO:0000256" key="2">
    <source>
        <dbReference type="ARBA" id="ARBA00022670"/>
    </source>
</evidence>
<keyword evidence="2 8" id="KW-0645">Protease</keyword>
<dbReference type="PANTHER" id="PTHR10127:SF780">
    <property type="entry name" value="METALLOENDOPEPTIDASE"/>
    <property type="match status" value="1"/>
</dbReference>
<keyword evidence="4 8" id="KW-0378">Hydrolase</keyword>
<evidence type="ECO:0000256" key="9">
    <source>
        <dbReference type="RuleBase" id="RU361183"/>
    </source>
</evidence>
<dbReference type="CDD" id="cd20237">
    <property type="entry name" value="PFM_LIN24-like"/>
    <property type="match status" value="1"/>
</dbReference>
<sequence>MLQFLVLATLALAACCGGQMMEELKKLDISPDNIEGVEQYTDLSIDEIITQALGGIDLAAQKMLTPGGNILAELDMNLTEEQYQMLYSAPEYGSLETMPFFEQKRKKRKAVRRTDLRWPDGVLPYTFADGHFTTKELYIMKTAMREWEKYTCIKFREKTSSDVNFVRIQNGHGCNSQLGMVGGEQILNLDINGCRWKGLYLHEIGHAIGLVHEHQLPNRDDYIDIIYANVAPSMRVWFQKYQSREVNQFDVNYELSSVMHYGTTAFSSDGRSTTIRPKNKTSTDIIGKVWRKELAFSDVKAVNRMYECAAHCPKNVKCIRGGFVDQNCKCICPDGSNECTAPLPGEKMKVNRPTDCVNTYNDWQCHVWATQGECEINPDFMKVSCKRACRVCGNDEEQLGENHVAAWSWQWFGLFTSLFPKNWVMDDCEDSFKNEKCQEWAKNGDCITNKDWMAKFCKKSCGKCSPETKDTGTGDCKNIEDDKDCKKWALKGECITKKKWMHTNCKKSCQLCVAADEPDKDDDNETENKPRNRDDDDEDNVKTGCRDKHNTRECEGWAKKDECRRNPKWMIPNCRQSCGRCNDGSCKNLYDDKKCKYWAKERECFKNPSWMRKNCAESCNSCEELDGSDNHRDDDVNSRDNEVDSRNDVEVEIHVNDGQATTRAPRQEFEDDEDDSDTSCRNDHNDKDCKIWANYGHCQINPSYMSKMCKKACNQCEYGTREDTNEDPRDPIVDIDKEQRDGSVDAKTTTTTTENLPRQACQDNHSSCPSWAKSGVCNTNPTYALKECKFSCKNCKQDSASTFLLGDQIRTREASSVPISRISGSGWHNFPVIEKSKLHRVDHIVSSHVLKWYNVITKVMLCSSCSEESGEYGPIVDLDTVLQDYAWRELKRDARWYQGPLLRRSYYEIEIPWNFYEFEHKTTRFSARIPHGSTLRQDFREKKQVELFSTDYKNNTAKEQIYNLKTQRQTQARTHISFQRGFVIKNNANFKLKIPDQYGHCGVTSTADGHLRVTKREENIQELFTWQCDSDITVDPYHITKVTLMVTEDEFMADFEVRSRLRMPTGEAPIILKRKRDNHIHAVMLLSDLRDVFADLNHPNITVSKEKIGSNTETIVEFITTGTLESVRWSDQRVCIESKPIDPSSFSDSLYDSAICSSDVYSKVIKHATKNPFDKEQNTILATTTATTPNEKKNDFQGFKVETKDMRFSIIPKIITENPDEFLDKASKLEEQSQVRSVFPTIRLQEKERRMSDPEGQRPPPPYKSVSDLPLKVIRETSLEDKDKSEVGTPDSSDSQKFSKVTSV</sequence>
<dbReference type="GO" id="GO:0008270">
    <property type="term" value="F:zinc ion binding"/>
    <property type="evidence" value="ECO:0007669"/>
    <property type="project" value="UniProtKB-UniRule"/>
</dbReference>
<evidence type="ECO:0000256" key="8">
    <source>
        <dbReference type="PROSITE-ProRule" id="PRU01211"/>
    </source>
</evidence>
<feature type="region of interest" description="Disordered" evidence="10">
    <location>
        <begin position="719"/>
        <end position="764"/>
    </location>
</feature>
<feature type="region of interest" description="Disordered" evidence="10">
    <location>
        <begin position="625"/>
        <end position="681"/>
    </location>
</feature>
<dbReference type="Gene3D" id="3.40.390.10">
    <property type="entry name" value="Collagenase (Catalytic Domain)"/>
    <property type="match status" value="1"/>
</dbReference>
<accession>K1Q3Y3</accession>
<comment type="function">
    <text evidence="1">Metalloprotease.</text>
</comment>
<dbReference type="EMBL" id="JH816827">
    <property type="protein sequence ID" value="EKC26094.1"/>
    <property type="molecule type" value="Genomic_DNA"/>
</dbReference>
<dbReference type="HOGENOM" id="CLU_261243_0_0_1"/>
<dbReference type="Gene3D" id="1.10.10.1940">
    <property type="match status" value="1"/>
</dbReference>
<dbReference type="InterPro" id="IPR003582">
    <property type="entry name" value="ShKT_dom"/>
</dbReference>
<proteinExistence type="predicted"/>
<keyword evidence="6 8" id="KW-0482">Metalloprotease</keyword>
<dbReference type="InterPro" id="IPR024079">
    <property type="entry name" value="MetalloPept_cat_dom_sf"/>
</dbReference>
<name>K1Q3Y3_MAGGI</name>
<dbReference type="SMART" id="SM00235">
    <property type="entry name" value="ZnMc"/>
    <property type="match status" value="1"/>
</dbReference>
<feature type="region of interest" description="Disordered" evidence="10">
    <location>
        <begin position="517"/>
        <end position="544"/>
    </location>
</feature>
<keyword evidence="7" id="KW-1015">Disulfide bond</keyword>
<dbReference type="Gene3D" id="2.170.15.10">
    <property type="entry name" value="Proaerolysin, chain A, domain 3"/>
    <property type="match status" value="1"/>
</dbReference>
<dbReference type="InterPro" id="IPR001506">
    <property type="entry name" value="Peptidase_M12A"/>
</dbReference>
<evidence type="ECO:0000256" key="3">
    <source>
        <dbReference type="ARBA" id="ARBA00022723"/>
    </source>
</evidence>
<evidence type="ECO:0000256" key="7">
    <source>
        <dbReference type="PROSITE-ProRule" id="PRU01005"/>
    </source>
</evidence>
<dbReference type="GO" id="GO:0006508">
    <property type="term" value="P:proteolysis"/>
    <property type="evidence" value="ECO:0007669"/>
    <property type="project" value="UniProtKB-KW"/>
</dbReference>
<reference evidence="11" key="1">
    <citation type="journal article" date="2012" name="Nature">
        <title>The oyster genome reveals stress adaptation and complexity of shell formation.</title>
        <authorList>
            <person name="Zhang G."/>
            <person name="Fang X."/>
            <person name="Guo X."/>
            <person name="Li L."/>
            <person name="Luo R."/>
            <person name="Xu F."/>
            <person name="Yang P."/>
            <person name="Zhang L."/>
            <person name="Wang X."/>
            <person name="Qi H."/>
            <person name="Xiong Z."/>
            <person name="Que H."/>
            <person name="Xie Y."/>
            <person name="Holland P.W."/>
            <person name="Paps J."/>
            <person name="Zhu Y."/>
            <person name="Wu F."/>
            <person name="Chen Y."/>
            <person name="Wang J."/>
            <person name="Peng C."/>
            <person name="Meng J."/>
            <person name="Yang L."/>
            <person name="Liu J."/>
            <person name="Wen B."/>
            <person name="Zhang N."/>
            <person name="Huang Z."/>
            <person name="Zhu Q."/>
            <person name="Feng Y."/>
            <person name="Mount A."/>
            <person name="Hedgecock D."/>
            <person name="Xu Z."/>
            <person name="Liu Y."/>
            <person name="Domazet-Loso T."/>
            <person name="Du Y."/>
            <person name="Sun X."/>
            <person name="Zhang S."/>
            <person name="Liu B."/>
            <person name="Cheng P."/>
            <person name="Jiang X."/>
            <person name="Li J."/>
            <person name="Fan D."/>
            <person name="Wang W."/>
            <person name="Fu W."/>
            <person name="Wang T."/>
            <person name="Wang B."/>
            <person name="Zhang J."/>
            <person name="Peng Z."/>
            <person name="Li Y."/>
            <person name="Li N."/>
            <person name="Wang J."/>
            <person name="Chen M."/>
            <person name="He Y."/>
            <person name="Tan F."/>
            <person name="Song X."/>
            <person name="Zheng Q."/>
            <person name="Huang R."/>
            <person name="Yang H."/>
            <person name="Du X."/>
            <person name="Chen L."/>
            <person name="Yang M."/>
            <person name="Gaffney P.M."/>
            <person name="Wang S."/>
            <person name="Luo L."/>
            <person name="She Z."/>
            <person name="Ming Y."/>
            <person name="Huang W."/>
            <person name="Zhang S."/>
            <person name="Huang B."/>
            <person name="Zhang Y."/>
            <person name="Qu T."/>
            <person name="Ni P."/>
            <person name="Miao G."/>
            <person name="Wang J."/>
            <person name="Wang Q."/>
            <person name="Steinberg C.E."/>
            <person name="Wang H."/>
            <person name="Li N."/>
            <person name="Qian L."/>
            <person name="Zhang G."/>
            <person name="Li Y."/>
            <person name="Yang H."/>
            <person name="Liu X."/>
            <person name="Wang J."/>
            <person name="Yin Y."/>
            <person name="Wang J."/>
        </authorList>
    </citation>
    <scope>NUCLEOTIDE SEQUENCE [LARGE SCALE GENOMIC DNA]</scope>
    <source>
        <strain evidence="11">05x7-T-G4-1.051#20</strain>
    </source>
</reference>
<evidence type="ECO:0000256" key="6">
    <source>
        <dbReference type="ARBA" id="ARBA00023049"/>
    </source>
</evidence>
<dbReference type="InParanoid" id="K1Q3Y3"/>
<comment type="cofactor">
    <cofactor evidence="8 9">
        <name>Zn(2+)</name>
        <dbReference type="ChEBI" id="CHEBI:29105"/>
    </cofactor>
    <text evidence="8 9">Binds 1 zinc ion per subunit.</text>
</comment>
<dbReference type="Pfam" id="PF01549">
    <property type="entry name" value="ShK"/>
    <property type="match status" value="7"/>
</dbReference>
<dbReference type="PRINTS" id="PR00480">
    <property type="entry name" value="ASTACIN"/>
</dbReference>
<dbReference type="EC" id="3.4.24.-" evidence="9"/>
<dbReference type="GO" id="GO:0004222">
    <property type="term" value="F:metalloendopeptidase activity"/>
    <property type="evidence" value="ECO:0007669"/>
    <property type="project" value="UniProtKB-UniRule"/>
</dbReference>
<evidence type="ECO:0000256" key="5">
    <source>
        <dbReference type="ARBA" id="ARBA00022833"/>
    </source>
</evidence>
<dbReference type="PROSITE" id="PS51864">
    <property type="entry name" value="ASTACIN"/>
    <property type="match status" value="1"/>
</dbReference>
<feature type="binding site" evidence="8">
    <location>
        <position position="206"/>
    </location>
    <ligand>
        <name>Zn(2+)</name>
        <dbReference type="ChEBI" id="CHEBI:29105"/>
        <note>catalytic</note>
    </ligand>
</feature>